<dbReference type="GO" id="GO:0005886">
    <property type="term" value="C:plasma membrane"/>
    <property type="evidence" value="ECO:0007669"/>
    <property type="project" value="TreeGrafter"/>
</dbReference>
<accession>A0A4Y7XBC9</accession>
<evidence type="ECO:0000256" key="3">
    <source>
        <dbReference type="ARBA" id="ARBA00022989"/>
    </source>
</evidence>
<proteinExistence type="predicted"/>
<dbReference type="RefSeq" id="WP_134244977.1">
    <property type="nucleotide sequence ID" value="NZ_SNTY01000047.1"/>
</dbReference>
<evidence type="ECO:0000259" key="6">
    <source>
        <dbReference type="Pfam" id="PF01957"/>
    </source>
</evidence>
<feature type="transmembrane region" description="Helical" evidence="5">
    <location>
        <begin position="6"/>
        <end position="24"/>
    </location>
</feature>
<evidence type="ECO:0000256" key="4">
    <source>
        <dbReference type="ARBA" id="ARBA00023136"/>
    </source>
</evidence>
<feature type="domain" description="NfeD-like C-terminal" evidence="6">
    <location>
        <begin position="87"/>
        <end position="149"/>
    </location>
</feature>
<dbReference type="Proteomes" id="UP000297834">
    <property type="component" value="Unassembled WGS sequence"/>
</dbReference>
<dbReference type="InterPro" id="IPR052165">
    <property type="entry name" value="Membrane_assoc_protease"/>
</dbReference>
<evidence type="ECO:0000256" key="1">
    <source>
        <dbReference type="ARBA" id="ARBA00004141"/>
    </source>
</evidence>
<evidence type="ECO:0000256" key="5">
    <source>
        <dbReference type="SAM" id="Phobius"/>
    </source>
</evidence>
<comment type="subcellular location">
    <subcellularLocation>
        <location evidence="1">Membrane</location>
        <topology evidence="1">Multi-pass membrane protein</topology>
    </subcellularLocation>
</comment>
<evidence type="ECO:0000313" key="7">
    <source>
        <dbReference type="EMBL" id="TEU25066.1"/>
    </source>
</evidence>
<organism evidence="7 8">
    <name type="scientific">Alkanindiges illinoisensis</name>
    <dbReference type="NCBI Taxonomy" id="197183"/>
    <lineage>
        <taxon>Bacteria</taxon>
        <taxon>Pseudomonadati</taxon>
        <taxon>Pseudomonadota</taxon>
        <taxon>Gammaproteobacteria</taxon>
        <taxon>Moraxellales</taxon>
        <taxon>Moraxellaceae</taxon>
        <taxon>Alkanindiges</taxon>
    </lineage>
</organism>
<keyword evidence="3 5" id="KW-1133">Transmembrane helix</keyword>
<keyword evidence="4 5" id="KW-0472">Membrane</keyword>
<feature type="transmembrane region" description="Helical" evidence="5">
    <location>
        <begin position="55"/>
        <end position="73"/>
    </location>
</feature>
<dbReference type="AlphaFoldDB" id="A0A4Y7XBC9"/>
<dbReference type="PANTHER" id="PTHR33507:SF3">
    <property type="entry name" value="INNER MEMBRANE PROTEIN YBBJ"/>
    <property type="match status" value="1"/>
</dbReference>
<dbReference type="SUPFAM" id="SSF141322">
    <property type="entry name" value="NfeD domain-like"/>
    <property type="match status" value="1"/>
</dbReference>
<dbReference type="InterPro" id="IPR012340">
    <property type="entry name" value="NA-bd_OB-fold"/>
</dbReference>
<dbReference type="EMBL" id="SNTY01000047">
    <property type="protein sequence ID" value="TEU25066.1"/>
    <property type="molecule type" value="Genomic_DNA"/>
</dbReference>
<keyword evidence="8" id="KW-1185">Reference proteome</keyword>
<name>A0A4Y7XBC9_9GAMM</name>
<protein>
    <submittedName>
        <fullName evidence="7">NfeD family protein</fullName>
    </submittedName>
</protein>
<dbReference type="PANTHER" id="PTHR33507">
    <property type="entry name" value="INNER MEMBRANE PROTEIN YBBJ"/>
    <property type="match status" value="1"/>
</dbReference>
<reference evidence="7 8" key="1">
    <citation type="submission" date="2019-03" db="EMBL/GenBank/DDBJ databases">
        <title>Alkanindiges illinoisensis: a potential pathogenic isolated from ascites of a gastric cancer patient with abdominal metastasis.</title>
        <authorList>
            <person name="Hu X."/>
            <person name="Yang B."/>
            <person name="Yan X."/>
            <person name="Lin L."/>
            <person name="Zhao H."/>
            <person name="Zhou F."/>
            <person name="Su B."/>
            <person name="Chen J."/>
            <person name="Rui Y."/>
            <person name="Wang Q."/>
            <person name="Zheng L."/>
        </authorList>
    </citation>
    <scope>NUCLEOTIDE SEQUENCE [LARGE SCALE GENOMIC DNA]</scope>
    <source>
        <strain evidence="7 8">NFYY 23406</strain>
    </source>
</reference>
<comment type="caution">
    <text evidence="7">The sequence shown here is derived from an EMBL/GenBank/DDBJ whole genome shotgun (WGS) entry which is preliminary data.</text>
</comment>
<dbReference type="Pfam" id="PF01957">
    <property type="entry name" value="NfeD"/>
    <property type="match status" value="1"/>
</dbReference>
<evidence type="ECO:0000313" key="8">
    <source>
        <dbReference type="Proteomes" id="UP000297834"/>
    </source>
</evidence>
<sequence length="156" mass="17354">MDLILQPWHWMVLGLALIIFEIFLPSFTALWFGVAACVVAVLLWIFPGLGTEVQLISWILLSIGFTVLWFRFLKPLSRDKTKAGLAREAMLGQVGIIIAVPLVEHTGVVRFAIPLLGADEWRCRSQQELAVGDRVTVVEILGNELVVTKNQAFVKG</sequence>
<dbReference type="InterPro" id="IPR002810">
    <property type="entry name" value="NfeD-like_C"/>
</dbReference>
<gene>
    <name evidence="7" type="ORF">E2B99_10990</name>
</gene>
<dbReference type="Gene3D" id="2.40.50.140">
    <property type="entry name" value="Nucleic acid-binding proteins"/>
    <property type="match status" value="1"/>
</dbReference>
<dbReference type="OrthoDB" id="8536525at2"/>
<keyword evidence="2 5" id="KW-0812">Transmembrane</keyword>
<dbReference type="STRING" id="1120977.GCA_000619845_01870"/>
<evidence type="ECO:0000256" key="2">
    <source>
        <dbReference type="ARBA" id="ARBA00022692"/>
    </source>
</evidence>